<keyword evidence="1" id="KW-0812">Transmembrane</keyword>
<dbReference type="Proteomes" id="UP001163882">
    <property type="component" value="Chromosome"/>
</dbReference>
<keyword evidence="3" id="KW-1185">Reference proteome</keyword>
<evidence type="ECO:0000313" key="2">
    <source>
        <dbReference type="EMBL" id="UYQ70758.1"/>
    </source>
</evidence>
<name>A0ABY6IJI0_9HYPH</name>
<organism evidence="2 3">
    <name type="scientific">Pelagibacterium flavum</name>
    <dbReference type="NCBI Taxonomy" id="2984530"/>
    <lineage>
        <taxon>Bacteria</taxon>
        <taxon>Pseudomonadati</taxon>
        <taxon>Pseudomonadota</taxon>
        <taxon>Alphaproteobacteria</taxon>
        <taxon>Hyphomicrobiales</taxon>
        <taxon>Devosiaceae</taxon>
        <taxon>Pelagibacterium</taxon>
    </lineage>
</organism>
<gene>
    <name evidence="2" type="ORF">OF122_11840</name>
</gene>
<keyword evidence="1" id="KW-0472">Membrane</keyword>
<feature type="transmembrane region" description="Helical" evidence="1">
    <location>
        <begin position="37"/>
        <end position="60"/>
    </location>
</feature>
<dbReference type="RefSeq" id="WP_264224445.1">
    <property type="nucleotide sequence ID" value="NZ_CP107716.1"/>
</dbReference>
<dbReference type="InterPro" id="IPR046161">
    <property type="entry name" value="DUF6163"/>
</dbReference>
<protein>
    <submittedName>
        <fullName evidence="2">Uncharacterized protein</fullName>
    </submittedName>
</protein>
<proteinExistence type="predicted"/>
<feature type="transmembrane region" description="Helical" evidence="1">
    <location>
        <begin position="72"/>
        <end position="91"/>
    </location>
</feature>
<evidence type="ECO:0000313" key="3">
    <source>
        <dbReference type="Proteomes" id="UP001163882"/>
    </source>
</evidence>
<sequence length="129" mass="13547">MDFRNEPLGLVARILGLLSLFIGLGDAARLLGLGAGSASPITAIGTTGFVLLSVLALMRLFAAVGLWIRSSWGAIMLAASLVIEIGLYLVGTNWVSLGLWSFIFKLGVMLATFGLLAIAQLSAQRQLAD</sequence>
<reference evidence="2" key="1">
    <citation type="submission" date="2022-10" db="EMBL/GenBank/DDBJ databases">
        <title>YIM 151497 complete genome.</title>
        <authorList>
            <person name="Chen X."/>
        </authorList>
    </citation>
    <scope>NUCLEOTIDE SEQUENCE</scope>
    <source>
        <strain evidence="2">YIM 151497</strain>
    </source>
</reference>
<dbReference type="EMBL" id="CP107716">
    <property type="protein sequence ID" value="UYQ70758.1"/>
    <property type="molecule type" value="Genomic_DNA"/>
</dbReference>
<dbReference type="Pfam" id="PF19660">
    <property type="entry name" value="DUF6163"/>
    <property type="match status" value="1"/>
</dbReference>
<evidence type="ECO:0000256" key="1">
    <source>
        <dbReference type="SAM" id="Phobius"/>
    </source>
</evidence>
<accession>A0ABY6IJI0</accession>
<keyword evidence="1" id="KW-1133">Transmembrane helix</keyword>
<feature type="transmembrane region" description="Helical" evidence="1">
    <location>
        <begin position="97"/>
        <end position="119"/>
    </location>
</feature>